<gene>
    <name evidence="2" type="ORF">PQ465_18975</name>
</gene>
<evidence type="ECO:0000313" key="2">
    <source>
        <dbReference type="EMBL" id="WDF68363.1"/>
    </source>
</evidence>
<accession>A0ABY7WGQ7</accession>
<keyword evidence="3" id="KW-1185">Reference proteome</keyword>
<dbReference type="RefSeq" id="WP_274267096.1">
    <property type="nucleotide sequence ID" value="NZ_CP117880.1"/>
</dbReference>
<keyword evidence="1" id="KW-0812">Transmembrane</keyword>
<dbReference type="Proteomes" id="UP001221558">
    <property type="component" value="Chromosome"/>
</dbReference>
<dbReference type="EMBL" id="CP117880">
    <property type="protein sequence ID" value="WDF68363.1"/>
    <property type="molecule type" value="Genomic_DNA"/>
</dbReference>
<feature type="transmembrane region" description="Helical" evidence="1">
    <location>
        <begin position="12"/>
        <end position="32"/>
    </location>
</feature>
<evidence type="ECO:0000256" key="1">
    <source>
        <dbReference type="SAM" id="Phobius"/>
    </source>
</evidence>
<keyword evidence="1" id="KW-1133">Transmembrane helix</keyword>
<evidence type="ECO:0000313" key="3">
    <source>
        <dbReference type="Proteomes" id="UP001221558"/>
    </source>
</evidence>
<reference evidence="2 3" key="1">
    <citation type="submission" date="2023-02" db="EMBL/GenBank/DDBJ databases">
        <title>Genome sequence of Sphingobacterium sp. KACC 22765.</title>
        <authorList>
            <person name="Kim S."/>
            <person name="Heo J."/>
            <person name="Kwon S.-W."/>
        </authorList>
    </citation>
    <scope>NUCLEOTIDE SEQUENCE [LARGE SCALE GENOMIC DNA]</scope>
    <source>
        <strain evidence="2 3">KACC 22765</strain>
    </source>
</reference>
<keyword evidence="1" id="KW-0472">Membrane</keyword>
<proteinExistence type="predicted"/>
<dbReference type="PROSITE" id="PS51257">
    <property type="entry name" value="PROKAR_LIPOPROTEIN"/>
    <property type="match status" value="1"/>
</dbReference>
<organism evidence="2 3">
    <name type="scientific">Sphingobacterium oryzagri</name>
    <dbReference type="NCBI Taxonomy" id="3025669"/>
    <lineage>
        <taxon>Bacteria</taxon>
        <taxon>Pseudomonadati</taxon>
        <taxon>Bacteroidota</taxon>
        <taxon>Sphingobacteriia</taxon>
        <taxon>Sphingobacteriales</taxon>
        <taxon>Sphingobacteriaceae</taxon>
        <taxon>Sphingobacterium</taxon>
    </lineage>
</organism>
<name>A0ABY7WGQ7_9SPHI</name>
<protein>
    <submittedName>
        <fullName evidence="2">Uncharacterized protein</fullName>
    </submittedName>
</protein>
<sequence length="530" mass="56489">MKTIYSTATRVYAIALSSVWMLLSATLALVLVTSCTKNSELDSGVASLSVSLEGIELDAGSTLQLASATAQSVASSASQEVSVALNSGINLVATLSPITSAASIKDKLAASGKTMSTTPTTNANVLETGVQYRLVVYDASNNYVTDKVYTKGSDNNDVFYLEVGKSYTFISFSINSKATVPAIDTSKKLTELTLANIDGNGFFMYFKKTITLVKGDNYLGIKLKHVFSEITTTLDASALAGNIVSCSAQVAPHYTSVGVKLNDGSLVGAGTAGNKAMVFGAFGGKTVTSTATKIALPATTAGTITLSSIQVGNVTRSNLLLSNLTINPGVRYTLKLSLQAAGANGIEIGGYLWAPGNLVYNNGVYGFAATQSDKGNLWRLNSLDPYPGGNTHWQTEYKKETDPCAKVLTHGGGWRTPTYQEFSSIAGKRHGEMPIFHIINGSVKVRAQYKGVYGVFIGTNTQPAEADVDKFLFLPYGGRNDEDRNTQGSYWTITPTGSNHYRFQFNFDDVSFFTGDYHVSASSIRCVKNK</sequence>